<dbReference type="InterPro" id="IPR022121">
    <property type="entry name" value="Peptidase_M73_camelysin"/>
</dbReference>
<dbReference type="RefSeq" id="WP_152890666.1">
    <property type="nucleotide sequence ID" value="NZ_WHJC01000191.1"/>
</dbReference>
<protein>
    <recommendedName>
        <fullName evidence="4">Camelysin metallo-endopeptidase</fullName>
    </recommendedName>
</protein>
<evidence type="ECO:0000256" key="1">
    <source>
        <dbReference type="SAM" id="MobiDB-lite"/>
    </source>
</evidence>
<organism evidence="2 3">
    <name type="scientific">Clostridium tarantellae</name>
    <dbReference type="NCBI Taxonomy" id="39493"/>
    <lineage>
        <taxon>Bacteria</taxon>
        <taxon>Bacillati</taxon>
        <taxon>Bacillota</taxon>
        <taxon>Clostridia</taxon>
        <taxon>Eubacteriales</taxon>
        <taxon>Clostridiaceae</taxon>
        <taxon>Clostridium</taxon>
    </lineage>
</organism>
<evidence type="ECO:0000313" key="3">
    <source>
        <dbReference type="Proteomes" id="UP000430345"/>
    </source>
</evidence>
<proteinExistence type="predicted"/>
<gene>
    <name evidence="2" type="ORF">GBZ86_11115</name>
</gene>
<accession>A0A6I1MVV6</accession>
<comment type="caution">
    <text evidence="2">The sequence shown here is derived from an EMBL/GenBank/DDBJ whole genome shotgun (WGS) entry which is preliminary data.</text>
</comment>
<name>A0A6I1MVV6_9CLOT</name>
<feature type="compositionally biased region" description="Low complexity" evidence="1">
    <location>
        <begin position="224"/>
        <end position="252"/>
    </location>
</feature>
<evidence type="ECO:0008006" key="4">
    <source>
        <dbReference type="Google" id="ProtNLM"/>
    </source>
</evidence>
<sequence length="252" mass="27849">MNRSKITEFLMGKKVKTTIAALALTAVTVGGTFAWFTYDKQFHNKFNTANFEAVANESFIPPQTWTPGTTTTKSAHVTNTGNIPMYVRVKAIPKWIPGKDSPVIDLSNTIDVNGKNEDVAILNLHDANQWYYNETDGYYYYKGIVQAPPNENNTVTFLDSVTFNKNAGKEYNQVTFNLDLDFQTVQAPVVEKGQTTVDEKEYQAQAAASLWDVDMNKIIESQATSGPTIKPTTTTPDTTPSTPATNTTPANK</sequence>
<dbReference type="NCBIfam" id="TIGR04090">
    <property type="entry name" value="exp_by_SipW_IV"/>
    <property type="match status" value="1"/>
</dbReference>
<evidence type="ECO:0000313" key="2">
    <source>
        <dbReference type="EMBL" id="MPQ44309.1"/>
    </source>
</evidence>
<dbReference type="EMBL" id="WHJC01000191">
    <property type="protein sequence ID" value="MPQ44309.1"/>
    <property type="molecule type" value="Genomic_DNA"/>
</dbReference>
<keyword evidence="3" id="KW-1185">Reference proteome</keyword>
<feature type="region of interest" description="Disordered" evidence="1">
    <location>
        <begin position="221"/>
        <end position="252"/>
    </location>
</feature>
<reference evidence="2 3" key="1">
    <citation type="submission" date="2019-10" db="EMBL/GenBank/DDBJ databases">
        <title>The Genome Sequence of Clostridium tarantellae Isolated from Fish Brain.</title>
        <authorList>
            <person name="Bano L."/>
            <person name="Kiel M."/>
            <person name="Sales G."/>
            <person name="Doxey A.C."/>
            <person name="Mansfield M.J."/>
            <person name="Schiavone M."/>
            <person name="Rossetto O."/>
            <person name="Pirazzini M."/>
            <person name="Dobrindt U."/>
            <person name="Montecucco C."/>
        </authorList>
    </citation>
    <scope>NUCLEOTIDE SEQUENCE [LARGE SCALE GENOMIC DNA]</scope>
    <source>
        <strain evidence="2 3">DSM 3997</strain>
    </source>
</reference>
<dbReference type="AlphaFoldDB" id="A0A6I1MVV6"/>
<dbReference type="InterPro" id="IPR024008">
    <property type="entry name" value="BsaA"/>
</dbReference>
<dbReference type="Pfam" id="PF12389">
    <property type="entry name" value="Peptidase_M73"/>
    <property type="match status" value="1"/>
</dbReference>
<dbReference type="OrthoDB" id="2063096at2"/>
<dbReference type="Proteomes" id="UP000430345">
    <property type="component" value="Unassembled WGS sequence"/>
</dbReference>